<dbReference type="AlphaFoldDB" id="A0A0G1IED8"/>
<gene>
    <name evidence="2" type="ORF">UW49_C0007G0053</name>
</gene>
<dbReference type="PATRIC" id="fig|1618652.3.peg.527"/>
<dbReference type="GO" id="GO:0003964">
    <property type="term" value="F:RNA-directed DNA polymerase activity"/>
    <property type="evidence" value="ECO:0007669"/>
    <property type="project" value="UniProtKB-KW"/>
</dbReference>
<proteinExistence type="predicted"/>
<organism evidence="2 3">
    <name type="scientific">Candidatus Giovannonibacteria bacterium GW2011_GWB1_44_23</name>
    <dbReference type="NCBI Taxonomy" id="1618652"/>
    <lineage>
        <taxon>Bacteria</taxon>
        <taxon>Candidatus Giovannoniibacteriota</taxon>
    </lineage>
</organism>
<name>A0A0G1IED8_9BACT</name>
<dbReference type="PANTHER" id="PTHR34047">
    <property type="entry name" value="NUCLEAR INTRON MATURASE 1, MITOCHONDRIAL-RELATED"/>
    <property type="match status" value="1"/>
</dbReference>
<dbReference type="PANTHER" id="PTHR34047:SF8">
    <property type="entry name" value="PROTEIN YKFC"/>
    <property type="match status" value="1"/>
</dbReference>
<dbReference type="Proteomes" id="UP000033977">
    <property type="component" value="Unassembled WGS sequence"/>
</dbReference>
<dbReference type="EMBL" id="LCIN01000007">
    <property type="protein sequence ID" value="KKT57173.1"/>
    <property type="molecule type" value="Genomic_DNA"/>
</dbReference>
<sequence>MEICENIFNKITLLENLFSVWDKFKKGKQNKPDIQAFEFNLEENIFKLHYELLAGAYRHAPYHGFYVRDPKVRHIHKAAVRDRVLHHAVFRVLSPIFEPTFIANSFSCRIGKGTHKGVAAMENATRKASRNYSGPCFALKCDIRKFFYSVDHQILKKILVRRIKDVQALWLCAEIIDSFESKNPRERESKCGLPIGNLTSQLFANIYLNEFDQFIKHKLKIKYYFRYTDDFIILSRRENYLKLLLPIIKSFLKERLKLQLHPNKVFIRKLSQGIDFLGYVVLPYHRVLRTTTKRRMFKKINAKNLQSYLGILKHCMGYKLRVKVFERLGIM</sequence>
<dbReference type="InterPro" id="IPR051083">
    <property type="entry name" value="GrpII_Intron_Splice-Mob/Def"/>
</dbReference>
<keyword evidence="2" id="KW-0695">RNA-directed DNA polymerase</keyword>
<keyword evidence="2" id="KW-0548">Nucleotidyltransferase</keyword>
<dbReference type="CDD" id="cd01651">
    <property type="entry name" value="RT_G2_intron"/>
    <property type="match status" value="1"/>
</dbReference>
<dbReference type="SUPFAM" id="SSF56672">
    <property type="entry name" value="DNA/RNA polymerases"/>
    <property type="match status" value="1"/>
</dbReference>
<dbReference type="InterPro" id="IPR043502">
    <property type="entry name" value="DNA/RNA_pol_sf"/>
</dbReference>
<comment type="caution">
    <text evidence="2">The sequence shown here is derived from an EMBL/GenBank/DDBJ whole genome shotgun (WGS) entry which is preliminary data.</text>
</comment>
<evidence type="ECO:0000313" key="2">
    <source>
        <dbReference type="EMBL" id="KKT57173.1"/>
    </source>
</evidence>
<dbReference type="InterPro" id="IPR000477">
    <property type="entry name" value="RT_dom"/>
</dbReference>
<accession>A0A0G1IED8</accession>
<feature type="domain" description="Reverse transcriptase" evidence="1">
    <location>
        <begin position="1"/>
        <end position="281"/>
    </location>
</feature>
<evidence type="ECO:0000313" key="3">
    <source>
        <dbReference type="Proteomes" id="UP000033977"/>
    </source>
</evidence>
<protein>
    <submittedName>
        <fullName evidence="2">Retron-type reverse transcriptase</fullName>
    </submittedName>
</protein>
<reference evidence="2 3" key="1">
    <citation type="journal article" date="2015" name="Nature">
        <title>rRNA introns, odd ribosomes, and small enigmatic genomes across a large radiation of phyla.</title>
        <authorList>
            <person name="Brown C.T."/>
            <person name="Hug L.A."/>
            <person name="Thomas B.C."/>
            <person name="Sharon I."/>
            <person name="Castelle C.J."/>
            <person name="Singh A."/>
            <person name="Wilkins M.J."/>
            <person name="Williams K.H."/>
            <person name="Banfield J.F."/>
        </authorList>
    </citation>
    <scope>NUCLEOTIDE SEQUENCE [LARGE SCALE GENOMIC DNA]</scope>
</reference>
<dbReference type="Pfam" id="PF00078">
    <property type="entry name" value="RVT_1"/>
    <property type="match status" value="1"/>
</dbReference>
<evidence type="ECO:0000259" key="1">
    <source>
        <dbReference type="PROSITE" id="PS50878"/>
    </source>
</evidence>
<dbReference type="PROSITE" id="PS50878">
    <property type="entry name" value="RT_POL"/>
    <property type="match status" value="1"/>
</dbReference>
<keyword evidence="2" id="KW-0808">Transferase</keyword>